<reference evidence="2" key="1">
    <citation type="submission" date="2020-10" db="EMBL/GenBank/DDBJ databases">
        <authorList>
            <person name="Gilroy R."/>
        </authorList>
    </citation>
    <scope>NUCLEOTIDE SEQUENCE</scope>
    <source>
        <strain evidence="2">7293</strain>
    </source>
</reference>
<dbReference type="PANTHER" id="PTHR39201">
    <property type="entry name" value="EXPORTED PROTEIN-RELATED"/>
    <property type="match status" value="1"/>
</dbReference>
<dbReference type="Gene3D" id="3.40.50.360">
    <property type="match status" value="1"/>
</dbReference>
<gene>
    <name evidence="2" type="ORF">IAA97_08550</name>
</gene>
<feature type="domain" description="Flavodoxin-like" evidence="1">
    <location>
        <begin position="28"/>
        <end position="158"/>
    </location>
</feature>
<comment type="caution">
    <text evidence="2">The sequence shown here is derived from an EMBL/GenBank/DDBJ whole genome shotgun (WGS) entry which is preliminary data.</text>
</comment>
<evidence type="ECO:0000313" key="3">
    <source>
        <dbReference type="Proteomes" id="UP000823615"/>
    </source>
</evidence>
<dbReference type="GO" id="GO:0010181">
    <property type="term" value="F:FMN binding"/>
    <property type="evidence" value="ECO:0007669"/>
    <property type="project" value="InterPro"/>
</dbReference>
<organism evidence="2 3">
    <name type="scientific">Candidatus Ornithospirochaeta stercoripullorum</name>
    <dbReference type="NCBI Taxonomy" id="2840899"/>
    <lineage>
        <taxon>Bacteria</taxon>
        <taxon>Pseudomonadati</taxon>
        <taxon>Spirochaetota</taxon>
        <taxon>Spirochaetia</taxon>
        <taxon>Spirochaetales</taxon>
        <taxon>Spirochaetaceae</taxon>
        <taxon>Spirochaetaceae incertae sedis</taxon>
        <taxon>Candidatus Ornithospirochaeta</taxon>
    </lineage>
</organism>
<evidence type="ECO:0000313" key="2">
    <source>
        <dbReference type="EMBL" id="MBO8437013.1"/>
    </source>
</evidence>
<dbReference type="Proteomes" id="UP000823615">
    <property type="component" value="Unassembled WGS sequence"/>
</dbReference>
<sequence length="182" mass="20649">MESKDTLVAFFSRSGENFRVGDIKEGNGRIIARIIRDALQCKEYEIASKQGYSSDYEECNREAKKEREENARPALLNALPDMTGIANLVLVYPNWWGDLPMPVYTFLDSINTDKLNIYPVCTHEDNGLAMTDRMLVSSYPKAFIKKGLAVRGTTVQNDRTEAENALLKYLEKSGFHLSQERS</sequence>
<evidence type="ECO:0000259" key="1">
    <source>
        <dbReference type="Pfam" id="PF12682"/>
    </source>
</evidence>
<dbReference type="InterPro" id="IPR029039">
    <property type="entry name" value="Flavoprotein-like_sf"/>
</dbReference>
<dbReference type="SUPFAM" id="SSF52218">
    <property type="entry name" value="Flavoproteins"/>
    <property type="match status" value="1"/>
</dbReference>
<name>A0A9D9E0P7_9SPIO</name>
<protein>
    <submittedName>
        <fullName evidence="2">Flavodoxin</fullName>
    </submittedName>
</protein>
<accession>A0A9D9E0P7</accession>
<dbReference type="EMBL" id="JADIMT010000096">
    <property type="protein sequence ID" value="MBO8437013.1"/>
    <property type="molecule type" value="Genomic_DNA"/>
</dbReference>
<dbReference type="AlphaFoldDB" id="A0A9D9E0P7"/>
<proteinExistence type="predicted"/>
<reference evidence="2" key="2">
    <citation type="journal article" date="2021" name="PeerJ">
        <title>Extensive microbial diversity within the chicken gut microbiome revealed by metagenomics and culture.</title>
        <authorList>
            <person name="Gilroy R."/>
            <person name="Ravi A."/>
            <person name="Getino M."/>
            <person name="Pursley I."/>
            <person name="Horton D.L."/>
            <person name="Alikhan N.F."/>
            <person name="Baker D."/>
            <person name="Gharbi K."/>
            <person name="Hall N."/>
            <person name="Watson M."/>
            <person name="Adriaenssens E.M."/>
            <person name="Foster-Nyarko E."/>
            <person name="Jarju S."/>
            <person name="Secka A."/>
            <person name="Antonio M."/>
            <person name="Oren A."/>
            <person name="Chaudhuri R.R."/>
            <person name="La Ragione R."/>
            <person name="Hildebrand F."/>
            <person name="Pallen M.J."/>
        </authorList>
    </citation>
    <scope>NUCLEOTIDE SEQUENCE</scope>
    <source>
        <strain evidence="2">7293</strain>
    </source>
</reference>
<dbReference type="PANTHER" id="PTHR39201:SF1">
    <property type="entry name" value="FLAVODOXIN-LIKE DOMAIN-CONTAINING PROTEIN"/>
    <property type="match status" value="1"/>
</dbReference>
<dbReference type="InterPro" id="IPR008254">
    <property type="entry name" value="Flavodoxin/NO_synth"/>
</dbReference>
<dbReference type="Pfam" id="PF12682">
    <property type="entry name" value="Flavodoxin_4"/>
    <property type="match status" value="1"/>
</dbReference>